<name>A0A7W6RBW7_9PROT</name>
<dbReference type="InterPro" id="IPR000835">
    <property type="entry name" value="HTH_MarR-typ"/>
</dbReference>
<protein>
    <submittedName>
        <fullName evidence="2">DNA-binding MarR family transcriptional regulator</fullName>
    </submittedName>
</protein>
<dbReference type="InterPro" id="IPR036390">
    <property type="entry name" value="WH_DNA-bd_sf"/>
</dbReference>
<dbReference type="PROSITE" id="PS50995">
    <property type="entry name" value="HTH_MARR_2"/>
    <property type="match status" value="1"/>
</dbReference>
<dbReference type="AlphaFoldDB" id="A0A7W6RBW7"/>
<sequence length="133" mass="14907">MDVPLKLSCDQALDLWRLAIVETVRRDIPDLSSRQMALLLTVYRTPPPHTVRGLAQSLNISKPAVTRALDRLGDYGLLRREVDEADRRSVLVRRTETGETFLADFGTLVRMATADALMMPCSEPEPMVSREVA</sequence>
<dbReference type="EMBL" id="JACIGK010000007">
    <property type="protein sequence ID" value="MBB4265568.1"/>
    <property type="molecule type" value="Genomic_DNA"/>
</dbReference>
<dbReference type="SMART" id="SM00347">
    <property type="entry name" value="HTH_MARR"/>
    <property type="match status" value="1"/>
</dbReference>
<dbReference type="Pfam" id="PF01047">
    <property type="entry name" value="MarR"/>
    <property type="match status" value="1"/>
</dbReference>
<reference evidence="2 3" key="1">
    <citation type="submission" date="2020-08" db="EMBL/GenBank/DDBJ databases">
        <title>Genome sequencing of Purple Non-Sulfur Bacteria from various extreme environments.</title>
        <authorList>
            <person name="Mayer M."/>
        </authorList>
    </citation>
    <scope>NUCLEOTIDE SEQUENCE [LARGE SCALE GENOMIC DNA]</scope>
    <source>
        <strain evidence="2 3">JA131</strain>
    </source>
</reference>
<evidence type="ECO:0000259" key="1">
    <source>
        <dbReference type="PROSITE" id="PS50995"/>
    </source>
</evidence>
<dbReference type="PANTHER" id="PTHR33164:SF43">
    <property type="entry name" value="HTH-TYPE TRANSCRIPTIONAL REPRESSOR YETL"/>
    <property type="match status" value="1"/>
</dbReference>
<dbReference type="GO" id="GO:0003700">
    <property type="term" value="F:DNA-binding transcription factor activity"/>
    <property type="evidence" value="ECO:0007669"/>
    <property type="project" value="InterPro"/>
</dbReference>
<dbReference type="Proteomes" id="UP000554286">
    <property type="component" value="Unassembled WGS sequence"/>
</dbReference>
<proteinExistence type="predicted"/>
<gene>
    <name evidence="2" type="ORF">GGD89_001190</name>
</gene>
<dbReference type="Gene3D" id="1.10.10.10">
    <property type="entry name" value="Winged helix-like DNA-binding domain superfamily/Winged helix DNA-binding domain"/>
    <property type="match status" value="1"/>
</dbReference>
<dbReference type="SUPFAM" id="SSF46785">
    <property type="entry name" value="Winged helix' DNA-binding domain"/>
    <property type="match status" value="1"/>
</dbReference>
<keyword evidence="2" id="KW-0238">DNA-binding</keyword>
<evidence type="ECO:0000313" key="2">
    <source>
        <dbReference type="EMBL" id="MBB4265568.1"/>
    </source>
</evidence>
<keyword evidence="3" id="KW-1185">Reference proteome</keyword>
<dbReference type="PRINTS" id="PR00598">
    <property type="entry name" value="HTHMARR"/>
</dbReference>
<evidence type="ECO:0000313" key="3">
    <source>
        <dbReference type="Proteomes" id="UP000554286"/>
    </source>
</evidence>
<dbReference type="InterPro" id="IPR039422">
    <property type="entry name" value="MarR/SlyA-like"/>
</dbReference>
<dbReference type="GO" id="GO:0006950">
    <property type="term" value="P:response to stress"/>
    <property type="evidence" value="ECO:0007669"/>
    <property type="project" value="TreeGrafter"/>
</dbReference>
<dbReference type="RefSeq" id="WP_184043194.1">
    <property type="nucleotide sequence ID" value="NZ_JACIGK010000007.1"/>
</dbReference>
<dbReference type="PANTHER" id="PTHR33164">
    <property type="entry name" value="TRANSCRIPTIONAL REGULATOR, MARR FAMILY"/>
    <property type="match status" value="1"/>
</dbReference>
<organism evidence="2 3">
    <name type="scientific">Roseospira visakhapatnamensis</name>
    <dbReference type="NCBI Taxonomy" id="390880"/>
    <lineage>
        <taxon>Bacteria</taxon>
        <taxon>Pseudomonadati</taxon>
        <taxon>Pseudomonadota</taxon>
        <taxon>Alphaproteobacteria</taxon>
        <taxon>Rhodospirillales</taxon>
        <taxon>Rhodospirillaceae</taxon>
        <taxon>Roseospira</taxon>
    </lineage>
</organism>
<feature type="domain" description="HTH marR-type" evidence="1">
    <location>
        <begin position="1"/>
        <end position="133"/>
    </location>
</feature>
<dbReference type="InterPro" id="IPR036388">
    <property type="entry name" value="WH-like_DNA-bd_sf"/>
</dbReference>
<accession>A0A7W6RBW7</accession>
<comment type="caution">
    <text evidence="2">The sequence shown here is derived from an EMBL/GenBank/DDBJ whole genome shotgun (WGS) entry which is preliminary data.</text>
</comment>
<dbReference type="GO" id="GO:0003677">
    <property type="term" value="F:DNA binding"/>
    <property type="evidence" value="ECO:0007669"/>
    <property type="project" value="UniProtKB-KW"/>
</dbReference>